<evidence type="ECO:0000256" key="10">
    <source>
        <dbReference type="ARBA" id="ARBA00022840"/>
    </source>
</evidence>
<dbReference type="InterPro" id="IPR029016">
    <property type="entry name" value="GAF-like_dom_sf"/>
</dbReference>
<dbReference type="SMART" id="SM00387">
    <property type="entry name" value="HATPase_c"/>
    <property type="match status" value="1"/>
</dbReference>
<keyword evidence="8 14" id="KW-0547">Nucleotide-binding</keyword>
<dbReference type="InterPro" id="IPR016380">
    <property type="entry name" value="Sig_transdc_His_kin_NarX/NarQ"/>
</dbReference>
<organism evidence="18 19">
    <name type="scientific">Paralysiella testudinis</name>
    <dbReference type="NCBI Taxonomy" id="2809020"/>
    <lineage>
        <taxon>Bacteria</taxon>
        <taxon>Pseudomonadati</taxon>
        <taxon>Pseudomonadota</taxon>
        <taxon>Betaproteobacteria</taxon>
        <taxon>Neisseriales</taxon>
        <taxon>Neisseriaceae</taxon>
        <taxon>Paralysiella</taxon>
    </lineage>
</organism>
<dbReference type="Gene3D" id="3.30.450.40">
    <property type="match status" value="1"/>
</dbReference>
<dbReference type="SUPFAM" id="SSF55781">
    <property type="entry name" value="GAF domain-like"/>
    <property type="match status" value="1"/>
</dbReference>
<dbReference type="PROSITE" id="PS50109">
    <property type="entry name" value="HIS_KIN"/>
    <property type="match status" value="1"/>
</dbReference>
<evidence type="ECO:0000256" key="6">
    <source>
        <dbReference type="ARBA" id="ARBA00022679"/>
    </source>
</evidence>
<dbReference type="GO" id="GO:0005886">
    <property type="term" value="C:plasma membrane"/>
    <property type="evidence" value="ECO:0007669"/>
    <property type="project" value="UniProtKB-SubCell"/>
</dbReference>
<feature type="domain" description="Histidine kinase" evidence="16">
    <location>
        <begin position="434"/>
        <end position="627"/>
    </location>
</feature>
<keyword evidence="3 14" id="KW-1003">Cell membrane</keyword>
<dbReference type="PANTHER" id="PTHR24421">
    <property type="entry name" value="NITRATE/NITRITE SENSOR PROTEIN NARX-RELATED"/>
    <property type="match status" value="1"/>
</dbReference>
<dbReference type="Gene3D" id="1.20.120.960">
    <property type="entry name" value="Histidine kinase NarX, sensor domain"/>
    <property type="match status" value="1"/>
</dbReference>
<comment type="subcellular location">
    <subcellularLocation>
        <location evidence="2">Cell inner membrane</location>
        <topology evidence="2">Multi-pass membrane protein</topology>
    </subcellularLocation>
</comment>
<dbReference type="CDD" id="cd06225">
    <property type="entry name" value="HAMP"/>
    <property type="match status" value="1"/>
</dbReference>
<dbReference type="Pfam" id="PF00672">
    <property type="entry name" value="HAMP"/>
    <property type="match status" value="1"/>
</dbReference>
<dbReference type="InterPro" id="IPR050482">
    <property type="entry name" value="Sensor_HK_TwoCompSys"/>
</dbReference>
<evidence type="ECO:0000256" key="11">
    <source>
        <dbReference type="ARBA" id="ARBA00022989"/>
    </source>
</evidence>
<evidence type="ECO:0000259" key="17">
    <source>
        <dbReference type="PROSITE" id="PS50885"/>
    </source>
</evidence>
<dbReference type="EC" id="2.7.13.3" evidence="14"/>
<dbReference type="CDD" id="cd16917">
    <property type="entry name" value="HATPase_UhpB-NarQ-NarX-like"/>
    <property type="match status" value="1"/>
</dbReference>
<keyword evidence="6 14" id="KW-0808">Transferase</keyword>
<dbReference type="CDD" id="cd19408">
    <property type="entry name" value="NarX_NarQ_sensor"/>
    <property type="match status" value="1"/>
</dbReference>
<protein>
    <recommendedName>
        <fullName evidence="14">Sensor protein</fullName>
        <ecNumber evidence="14">2.7.13.3</ecNumber>
    </recommendedName>
</protein>
<dbReference type="InterPro" id="IPR011712">
    <property type="entry name" value="Sig_transdc_His_kin_sub3_dim/P"/>
</dbReference>
<keyword evidence="10 14" id="KW-0067">ATP-binding</keyword>
<keyword evidence="12 14" id="KW-0902">Two-component regulatory system</keyword>
<evidence type="ECO:0000256" key="2">
    <source>
        <dbReference type="ARBA" id="ARBA00004429"/>
    </source>
</evidence>
<sequence length="631" mass="70356">MKYTKSLSARLKLLTLLWVAVAVASIVLTLLLSWRLEGGAAAINDAGSLRMQTYRLGLLVYENRPAAEINQKIQRFDATLATLVKGDPSRPLFLPPTAEVQAHMATLQQQWQQEMKPLFQAALTQPQAVHNERLQQFVGSIDKLVLAVEAVNARNTEWLRLFQSGLLAMVLLSAGVMVVLLYLWIIKPLEALQRGVVAIHDGNFGVQVPRDKATEFAQVDDGFNQMSTRLQQLYTNLEQQVADKTRDLADKNYTLETLYFFLHFLNQTTGIEAAAQGFLSKIMALVPAQAGSVRLVDFQRQRMDLVAQIGLPEALQSAEACQRLDDCFCGQAVQSGDWQPIRFGLPMPDGSTGLPTGCEKSGFQYLHLLHIRHNEQELGVMALYFDQPYSLATATGQLLNALCLNFGVAVANIRLAEESRQLAVLQERNLMAQGLHDSIAQTLTFLNLQVQMLESALAAQQPEQAAENVQFIKDGVQECYEDVRELLLNFRTKISRKEFTEAVRTLAQRFEQQTHVATNVRWQGTGPPLNAEQQLQFIFILQESLSNIRKHAHADQVKIEFDNQHDFTMTITDNGCGFDTAALAKLSGSHVGLGIMRERALRIRAGLNITSQPGTGSQVRLCLPHQERNLA</sequence>
<dbReference type="InterPro" id="IPR042295">
    <property type="entry name" value="NarX-like_N_sf"/>
</dbReference>
<dbReference type="Gene3D" id="1.20.5.1930">
    <property type="match status" value="1"/>
</dbReference>
<dbReference type="InterPro" id="IPR036890">
    <property type="entry name" value="HATPase_C_sf"/>
</dbReference>
<evidence type="ECO:0000256" key="8">
    <source>
        <dbReference type="ARBA" id="ARBA00022741"/>
    </source>
</evidence>
<dbReference type="GO" id="GO:0005524">
    <property type="term" value="F:ATP binding"/>
    <property type="evidence" value="ECO:0007669"/>
    <property type="project" value="UniProtKB-UniRule"/>
</dbReference>
<keyword evidence="7 15" id="KW-0812">Transmembrane</keyword>
<dbReference type="Pfam" id="PF02518">
    <property type="entry name" value="HATPase_c"/>
    <property type="match status" value="1"/>
</dbReference>
<dbReference type="GO" id="GO:0046983">
    <property type="term" value="F:protein dimerization activity"/>
    <property type="evidence" value="ECO:0007669"/>
    <property type="project" value="UniProtKB-UniRule"/>
</dbReference>
<dbReference type="PIRSF" id="PIRSF003167">
    <property type="entry name" value="STHK_NarX/NarQ"/>
    <property type="match status" value="1"/>
</dbReference>
<dbReference type="PROSITE" id="PS50885">
    <property type="entry name" value="HAMP"/>
    <property type="match status" value="1"/>
</dbReference>
<evidence type="ECO:0000256" key="7">
    <source>
        <dbReference type="ARBA" id="ARBA00022692"/>
    </source>
</evidence>
<evidence type="ECO:0000256" key="13">
    <source>
        <dbReference type="ARBA" id="ARBA00023136"/>
    </source>
</evidence>
<dbReference type="Proteomes" id="UP000653156">
    <property type="component" value="Chromosome"/>
</dbReference>
<dbReference type="SUPFAM" id="SSF55874">
    <property type="entry name" value="ATPase domain of HSP90 chaperone/DNA topoisomerase II/histidine kinase"/>
    <property type="match status" value="1"/>
</dbReference>
<evidence type="ECO:0000256" key="3">
    <source>
        <dbReference type="ARBA" id="ARBA00022475"/>
    </source>
</evidence>
<dbReference type="InterPro" id="IPR005467">
    <property type="entry name" value="His_kinase_dom"/>
</dbReference>
<evidence type="ECO:0000256" key="1">
    <source>
        <dbReference type="ARBA" id="ARBA00000085"/>
    </source>
</evidence>
<dbReference type="KEGG" id="ptes:JQU52_10660"/>
<evidence type="ECO:0000256" key="5">
    <source>
        <dbReference type="ARBA" id="ARBA00022553"/>
    </source>
</evidence>
<accession>A0A892ZHF3</accession>
<dbReference type="Gene3D" id="3.30.565.10">
    <property type="entry name" value="Histidine kinase-like ATPase, C-terminal domain"/>
    <property type="match status" value="1"/>
</dbReference>
<reference evidence="18" key="1">
    <citation type="submission" date="2021-02" db="EMBL/GenBank/DDBJ databases">
        <title>Neisseriaceae sp. 26B isolated from the cloaca of a Common Toad-headed Turtle (Mesoclemmys nasuta).</title>
        <authorList>
            <person name="Spergser J."/>
            <person name="Busse H.-J."/>
        </authorList>
    </citation>
    <scope>NUCLEOTIDE SEQUENCE</scope>
    <source>
        <strain evidence="18">26B</strain>
    </source>
</reference>
<dbReference type="GO" id="GO:0000155">
    <property type="term" value="F:phosphorelay sensor kinase activity"/>
    <property type="evidence" value="ECO:0007669"/>
    <property type="project" value="UniProtKB-UniRule"/>
</dbReference>
<dbReference type="AlphaFoldDB" id="A0A892ZHF3"/>
<keyword evidence="13 14" id="KW-0472">Membrane</keyword>
<dbReference type="Pfam" id="PF13675">
    <property type="entry name" value="PilJ"/>
    <property type="match status" value="1"/>
</dbReference>
<feature type="domain" description="HAMP" evidence="17">
    <location>
        <begin position="183"/>
        <end position="235"/>
    </location>
</feature>
<keyword evidence="4 14" id="KW-0997">Cell inner membrane</keyword>
<evidence type="ECO:0000256" key="4">
    <source>
        <dbReference type="ARBA" id="ARBA00022519"/>
    </source>
</evidence>
<dbReference type="SUPFAM" id="SSF158472">
    <property type="entry name" value="HAMP domain-like"/>
    <property type="match status" value="1"/>
</dbReference>
<name>A0A892ZHF3_9NEIS</name>
<comment type="catalytic activity">
    <reaction evidence="1 14">
        <text>ATP + protein L-histidine = ADP + protein N-phospho-L-histidine.</text>
        <dbReference type="EC" id="2.7.13.3"/>
    </reaction>
</comment>
<evidence type="ECO:0000256" key="14">
    <source>
        <dbReference type="PIRNR" id="PIRNR003167"/>
    </source>
</evidence>
<dbReference type="Gene3D" id="6.10.340.10">
    <property type="match status" value="1"/>
</dbReference>
<dbReference type="EMBL" id="CP069798">
    <property type="protein sequence ID" value="QRQ81176.1"/>
    <property type="molecule type" value="Genomic_DNA"/>
</dbReference>
<evidence type="ECO:0000313" key="18">
    <source>
        <dbReference type="EMBL" id="QRQ81176.1"/>
    </source>
</evidence>
<dbReference type="InterPro" id="IPR029095">
    <property type="entry name" value="NarX-like_N"/>
</dbReference>
<keyword evidence="19" id="KW-1185">Reference proteome</keyword>
<evidence type="ECO:0000256" key="15">
    <source>
        <dbReference type="SAM" id="Phobius"/>
    </source>
</evidence>
<evidence type="ECO:0000256" key="12">
    <source>
        <dbReference type="ARBA" id="ARBA00023012"/>
    </source>
</evidence>
<dbReference type="InterPro" id="IPR003660">
    <property type="entry name" value="HAMP_dom"/>
</dbReference>
<feature type="transmembrane region" description="Helical" evidence="15">
    <location>
        <begin position="166"/>
        <end position="185"/>
    </location>
</feature>
<evidence type="ECO:0000313" key="19">
    <source>
        <dbReference type="Proteomes" id="UP000653156"/>
    </source>
</evidence>
<dbReference type="SMART" id="SM00304">
    <property type="entry name" value="HAMP"/>
    <property type="match status" value="1"/>
</dbReference>
<evidence type="ECO:0000259" key="16">
    <source>
        <dbReference type="PROSITE" id="PS50109"/>
    </source>
</evidence>
<proteinExistence type="predicted"/>
<dbReference type="InterPro" id="IPR003594">
    <property type="entry name" value="HATPase_dom"/>
</dbReference>
<evidence type="ECO:0000256" key="9">
    <source>
        <dbReference type="ARBA" id="ARBA00022777"/>
    </source>
</evidence>
<keyword evidence="5" id="KW-0597">Phosphoprotein</keyword>
<keyword evidence="11 15" id="KW-1133">Transmembrane helix</keyword>
<gene>
    <name evidence="18" type="ORF">JQU52_10660</name>
</gene>
<dbReference type="Pfam" id="PF07730">
    <property type="entry name" value="HisKA_3"/>
    <property type="match status" value="1"/>
</dbReference>
<keyword evidence="9 14" id="KW-0418">Kinase</keyword>
<dbReference type="RefSeq" id="WP_230338464.1">
    <property type="nucleotide sequence ID" value="NZ_CP069798.1"/>
</dbReference>
<dbReference type="PANTHER" id="PTHR24421:SF10">
    <property type="entry name" value="NITRATE_NITRITE SENSOR PROTEIN NARQ"/>
    <property type="match status" value="1"/>
</dbReference>